<dbReference type="EMBL" id="UZAF01024456">
    <property type="protein sequence ID" value="VDO93484.1"/>
    <property type="molecule type" value="Genomic_DNA"/>
</dbReference>
<dbReference type="GO" id="GO:0070006">
    <property type="term" value="F:metalloaminopeptidase activity"/>
    <property type="evidence" value="ECO:0007669"/>
    <property type="project" value="TreeGrafter"/>
</dbReference>
<dbReference type="OrthoDB" id="5855716at2759"/>
<dbReference type="Pfam" id="PF11838">
    <property type="entry name" value="ERAP1_C"/>
    <property type="match status" value="1"/>
</dbReference>
<feature type="domain" description="ERAP1-like C-terminal" evidence="2">
    <location>
        <begin position="4"/>
        <end position="92"/>
    </location>
</feature>
<organism evidence="5">
    <name type="scientific">Haemonchus placei</name>
    <name type="common">Barber's pole worm</name>
    <dbReference type="NCBI Taxonomy" id="6290"/>
    <lineage>
        <taxon>Eukaryota</taxon>
        <taxon>Metazoa</taxon>
        <taxon>Ecdysozoa</taxon>
        <taxon>Nematoda</taxon>
        <taxon>Chromadorea</taxon>
        <taxon>Rhabditida</taxon>
        <taxon>Rhabditina</taxon>
        <taxon>Rhabditomorpha</taxon>
        <taxon>Strongyloidea</taxon>
        <taxon>Trichostrongylidae</taxon>
        <taxon>Haemonchus</taxon>
    </lineage>
</organism>
<comment type="similarity">
    <text evidence="1">Belongs to the peptidase M1 family.</text>
</comment>
<evidence type="ECO:0000313" key="4">
    <source>
        <dbReference type="Proteomes" id="UP000268014"/>
    </source>
</evidence>
<evidence type="ECO:0000313" key="5">
    <source>
        <dbReference type="WBParaSite" id="HPLM_0002189101-mRNA-1"/>
    </source>
</evidence>
<dbReference type="Proteomes" id="UP000268014">
    <property type="component" value="Unassembled WGS sequence"/>
</dbReference>
<accession>A0A0N4XBZ6</accession>
<dbReference type="PANTHER" id="PTHR11533">
    <property type="entry name" value="PROTEASE M1 ZINC METALLOPROTEASE"/>
    <property type="match status" value="1"/>
</dbReference>
<reference evidence="3 4" key="2">
    <citation type="submission" date="2018-11" db="EMBL/GenBank/DDBJ databases">
        <authorList>
            <consortium name="Pathogen Informatics"/>
        </authorList>
    </citation>
    <scope>NUCLEOTIDE SEQUENCE [LARGE SCALE GENOMIC DNA]</scope>
    <source>
        <strain evidence="3 4">MHpl1</strain>
    </source>
</reference>
<evidence type="ECO:0000259" key="2">
    <source>
        <dbReference type="Pfam" id="PF11838"/>
    </source>
</evidence>
<evidence type="ECO:0000256" key="1">
    <source>
        <dbReference type="ARBA" id="ARBA00010136"/>
    </source>
</evidence>
<dbReference type="GO" id="GO:0005737">
    <property type="term" value="C:cytoplasm"/>
    <property type="evidence" value="ECO:0007669"/>
    <property type="project" value="TreeGrafter"/>
</dbReference>
<dbReference type="GO" id="GO:0016020">
    <property type="term" value="C:membrane"/>
    <property type="evidence" value="ECO:0007669"/>
    <property type="project" value="TreeGrafter"/>
</dbReference>
<proteinExistence type="inferred from homology"/>
<dbReference type="PANTHER" id="PTHR11533:SF301">
    <property type="entry name" value="AMINOPEPTIDASE"/>
    <property type="match status" value="1"/>
</dbReference>
<dbReference type="WBParaSite" id="HPLM_0002189101-mRNA-1">
    <property type="protein sequence ID" value="HPLM_0002189101-mRNA-1"/>
    <property type="gene ID" value="HPLM_0002189101"/>
</dbReference>
<dbReference type="GO" id="GO:0008270">
    <property type="term" value="F:zinc ion binding"/>
    <property type="evidence" value="ECO:0007669"/>
    <property type="project" value="TreeGrafter"/>
</dbReference>
<keyword evidence="4" id="KW-1185">Reference proteome</keyword>
<evidence type="ECO:0000313" key="3">
    <source>
        <dbReference type="EMBL" id="VDO93484.1"/>
    </source>
</evidence>
<dbReference type="GO" id="GO:0006508">
    <property type="term" value="P:proteolysis"/>
    <property type="evidence" value="ECO:0007669"/>
    <property type="project" value="TreeGrafter"/>
</dbReference>
<name>A0A0N4XBZ6_HAEPC</name>
<dbReference type="Gene3D" id="1.25.50.20">
    <property type="match status" value="1"/>
</dbReference>
<gene>
    <name evidence="3" type="ORF">HPLM_LOCUS21880</name>
</gene>
<dbReference type="InterPro" id="IPR024571">
    <property type="entry name" value="ERAP1-like_C_dom"/>
</dbReference>
<dbReference type="GO" id="GO:0043171">
    <property type="term" value="P:peptide catabolic process"/>
    <property type="evidence" value="ECO:0007669"/>
    <property type="project" value="TreeGrafter"/>
</dbReference>
<reference evidence="5" key="1">
    <citation type="submission" date="2017-02" db="UniProtKB">
        <authorList>
            <consortium name="WormBaseParasite"/>
        </authorList>
    </citation>
    <scope>IDENTIFICATION</scope>
</reference>
<dbReference type="GO" id="GO:0005615">
    <property type="term" value="C:extracellular space"/>
    <property type="evidence" value="ECO:0007669"/>
    <property type="project" value="TreeGrafter"/>
</dbReference>
<protein>
    <submittedName>
        <fullName evidence="5">ERAP1_C domain-containing protein</fullName>
    </submittedName>
</protein>
<dbReference type="GO" id="GO:0042277">
    <property type="term" value="F:peptide binding"/>
    <property type="evidence" value="ECO:0007669"/>
    <property type="project" value="TreeGrafter"/>
</dbReference>
<sequence>MAYSARTRNAIISDAFAAALIDELEYETVFKLLEYAKNEKEYLPWTETISGFYAILDFFGNEPESTSAKAFMMNILKPMYEKTSMKFVGDNYKNDSQFFEVCV</sequence>
<dbReference type="AlphaFoldDB" id="A0A0N4XBZ6"/>
<dbReference type="InterPro" id="IPR050344">
    <property type="entry name" value="Peptidase_M1_aminopeptidases"/>
</dbReference>
<dbReference type="STRING" id="6290.A0A0N4XBZ6"/>